<dbReference type="PANTHER" id="PTHR30595:SF6">
    <property type="entry name" value="SCHLAFEN ALBA-2 DOMAIN-CONTAINING PROTEIN"/>
    <property type="match status" value="1"/>
</dbReference>
<evidence type="ECO:0000256" key="1">
    <source>
        <dbReference type="SAM" id="MobiDB-lite"/>
    </source>
</evidence>
<dbReference type="Pfam" id="PF04326">
    <property type="entry name" value="SLFN_AlbA_2"/>
    <property type="match status" value="1"/>
</dbReference>
<dbReference type="EMBL" id="JABRWJ010000005">
    <property type="protein sequence ID" value="NRF68990.1"/>
    <property type="molecule type" value="Genomic_DNA"/>
</dbReference>
<accession>A0ABX2EK47</accession>
<evidence type="ECO:0000313" key="4">
    <source>
        <dbReference type="Proteomes" id="UP000737171"/>
    </source>
</evidence>
<feature type="domain" description="Schlafen AlbA-2" evidence="2">
    <location>
        <begin position="23"/>
        <end position="143"/>
    </location>
</feature>
<dbReference type="InterPro" id="IPR038461">
    <property type="entry name" value="Schlafen_AlbA_2_dom_sf"/>
</dbReference>
<organism evidence="3 4">
    <name type="scientific">Pseudaquabacterium terrae</name>
    <dbReference type="NCBI Taxonomy" id="2732868"/>
    <lineage>
        <taxon>Bacteria</taxon>
        <taxon>Pseudomonadati</taxon>
        <taxon>Pseudomonadota</taxon>
        <taxon>Betaproteobacteria</taxon>
        <taxon>Burkholderiales</taxon>
        <taxon>Sphaerotilaceae</taxon>
        <taxon>Pseudaquabacterium</taxon>
    </lineage>
</organism>
<gene>
    <name evidence="3" type="ORF">HLB44_18510</name>
</gene>
<feature type="region of interest" description="Disordered" evidence="1">
    <location>
        <begin position="565"/>
        <end position="585"/>
    </location>
</feature>
<protein>
    <submittedName>
        <fullName evidence="3">DNA binding domain-containing protein</fullName>
    </submittedName>
</protein>
<dbReference type="Gene3D" id="3.30.565.60">
    <property type="match status" value="1"/>
</dbReference>
<keyword evidence="4" id="KW-1185">Reference proteome</keyword>
<dbReference type="Gene3D" id="3.30.950.30">
    <property type="entry name" value="Schlafen, AAA domain"/>
    <property type="match status" value="1"/>
</dbReference>
<comment type="caution">
    <text evidence="3">The sequence shown here is derived from an EMBL/GenBank/DDBJ whole genome shotgun (WGS) entry which is preliminary data.</text>
</comment>
<proteinExistence type="predicted"/>
<dbReference type="Pfam" id="PF13749">
    <property type="entry name" value="HATPase_c_4"/>
    <property type="match status" value="1"/>
</dbReference>
<sequence>MRELTEVRALLARLDQVDADTLEAQDLDFKEWPADDRHAVRLAVDMAVCMANGGGGTVVLGVRDRVVGRAKAIVGVPDSAEPHQLKRDIYERTAPKLTPEVLELPVPEGTGRLLVMQVHGGLPPYTTTAGAGTVRRSKDCVPLTGDLRDRLMVERGESDVTAVAVPEPVEALLSAAAVERLRDLARQEQAPADLLRKTDLDLLGALDVLRDGRLTKAGLLIAGSATALARHLPNYGWTHERMKSATTYVDRADGRDGPGKGELALPLALQALEARINADNPITTVEHGLHHFEFRAYPTVALREALLNALCHLDLRLASPVLVKQYPRKLEISNPGGLVGGITPANILHHPPLARNPLLVHALSRLRLVNRSNLGVGRMFEAMLIEGKEPPLIIDEESAVRVVFKRQETSAPFREFIADEGKAGRVLDVDHMLVLRYLLGHAEIDTALAAELCQRREAEMRDILDEMAQDYGYLERGGVGRGTWWRLKPALHRRLEGRGNAERDQRIDADVAKTRVLNMLKQRHRRGERGLTNAEVRAVTGYTRQQVNRLIHELEAESVRLTGHGRGATYEYAGGEEPTQKKRTR</sequence>
<name>A0ABX2EK47_9BURK</name>
<dbReference type="InterPro" id="IPR038475">
    <property type="entry name" value="RecG_C_sf"/>
</dbReference>
<dbReference type="InterPro" id="IPR007421">
    <property type="entry name" value="Schlafen_AlbA_2_dom"/>
</dbReference>
<reference evidence="3 4" key="1">
    <citation type="submission" date="2020-05" db="EMBL/GenBank/DDBJ databases">
        <title>Aquincola sp. isolate from soil.</title>
        <authorList>
            <person name="Han J."/>
            <person name="Kim D.-U."/>
        </authorList>
    </citation>
    <scope>NUCLEOTIDE SEQUENCE [LARGE SCALE GENOMIC DNA]</scope>
    <source>
        <strain evidence="3 4">S2</strain>
    </source>
</reference>
<evidence type="ECO:0000313" key="3">
    <source>
        <dbReference type="EMBL" id="NRF68990.1"/>
    </source>
</evidence>
<dbReference type="Proteomes" id="UP000737171">
    <property type="component" value="Unassembled WGS sequence"/>
</dbReference>
<evidence type="ECO:0000259" key="2">
    <source>
        <dbReference type="Pfam" id="PF04326"/>
    </source>
</evidence>
<dbReference type="PANTHER" id="PTHR30595">
    <property type="entry name" value="GLPR-RELATED TRANSCRIPTIONAL REPRESSOR"/>
    <property type="match status" value="1"/>
</dbReference>